<dbReference type="EMBL" id="CYKH01000335">
    <property type="protein sequence ID" value="CUF48450.1"/>
    <property type="molecule type" value="Genomic_DNA"/>
</dbReference>
<keyword evidence="5" id="KW-0677">Repeat</keyword>
<keyword evidence="3 11" id="KW-0813">Transport</keyword>
<evidence type="ECO:0000313" key="16">
    <source>
        <dbReference type="Proteomes" id="UP000051952"/>
    </source>
</evidence>
<dbReference type="PANTHER" id="PTHR10261">
    <property type="entry name" value="COATOMER SUBUNIT GAMMA"/>
    <property type="match status" value="1"/>
</dbReference>
<dbReference type="Gene3D" id="2.60.40.1480">
    <property type="entry name" value="Coatomer, gamma subunit, appendage domain"/>
    <property type="match status" value="1"/>
</dbReference>
<feature type="domain" description="Coatomer gamma subunit appendage Ig-like subdomain" evidence="13">
    <location>
        <begin position="614"/>
        <end position="749"/>
    </location>
</feature>
<reference evidence="16" key="1">
    <citation type="submission" date="2015-09" db="EMBL/GenBank/DDBJ databases">
        <authorList>
            <consortium name="Pathogen Informatics"/>
        </authorList>
    </citation>
    <scope>NUCLEOTIDE SEQUENCE [LARGE SCALE GENOMIC DNA]</scope>
    <source>
        <strain evidence="16">Lake Konstanz</strain>
    </source>
</reference>
<evidence type="ECO:0000259" key="14">
    <source>
        <dbReference type="Pfam" id="PF16381"/>
    </source>
</evidence>
<comment type="function">
    <text evidence="11">The coatomer is a cytosolic protein complex that binds to dilysine motifs and reversibly associates with Golgi non-clathrin-coated vesicles, which further mediate biosynthetic protein transport from the ER, via the Golgi up to the trans Golgi network. Coatomer complex is required for budding from Golgi membranes, and is essential for the retrograde Golgi-to-ER transport of dilysine-tagged proteins.</text>
</comment>
<dbReference type="GO" id="GO:0030126">
    <property type="term" value="C:COPI vesicle coat"/>
    <property type="evidence" value="ECO:0007669"/>
    <property type="project" value="InterPro"/>
</dbReference>
<dbReference type="InterPro" id="IPR011989">
    <property type="entry name" value="ARM-like"/>
</dbReference>
<evidence type="ECO:0000256" key="4">
    <source>
        <dbReference type="ARBA" id="ARBA00022490"/>
    </source>
</evidence>
<keyword evidence="6 11" id="KW-0931">ER-Golgi transport</keyword>
<evidence type="ECO:0000259" key="12">
    <source>
        <dbReference type="Pfam" id="PF01602"/>
    </source>
</evidence>
<sequence>MSNPNHGYDEEDEEDLMPFEGIDKAAVLQQCRDFSAVNINVEACIEHMTKILYLLSTGTTFTPIEATDIFFGSTKLFQTDDQKLRRLLFVFLKELSGIAEQVFIASSSLVKDISSNNDVNRCNAIRTLRKVTDVTMIGPMERYLKQAVVDKQNSVVSAAIVTGIHLAYAQPEMVKRWGTEVNEALKNRGSKVQYHALALLHKLRKNDRVSVLKLVQQAQTGPMDWPHPQRTGTLPSHQDVHGVDARRLWPSLDLYKFVTNMTHHSSDSVVFEAAKAICSLKNITAKEVSPAVLVIGLYLTSHKPVLRFAAIRLLNRVATVHPSAVATLNADIESLVSDPNRNVATLAITTLLKTGTEFSIDRLVKQLTGNLGDLSDEFKIVIVDSMRVLNAKFPAKYSILVEFLSSALTPSEGGGEFKKAVVETMVAISQSNPAAKEAVLVRLAEFIEDCEYPFLIKQVLTLIGEEGPTTSNPKRFVRYIYNHVQLESPVVRAVAVSTLAKFAAQVPALRTSIATLFQRTMNDPDDEVRDRAVFFYKLFTLGDEIAIRTLVTEVSSAVIRSRGAAPKRAAAMSGAEDTEAAVAAVAAATGAAASPSTGSASSSDLSIAVLAGRDKLRRIAQFKEFGEPSRTLDPLPLTEADNEYVVSVLKHQFAEHVVFQFKVTNTMDNISLENINIDADLSELEVEPLFAVPISRVEPGSTEYGYIAARYEAGQFPSGAVKCAFRFRMKEGDDEPSEEEEYPIEEFAVNVSDFILPLDLGNGFESQWTAFREEETMDTYALTSMRNLTVAAQELIDFYGMWVEGGKVEKITTKSHVVNMCGVLPDAKKTVILISGKVFVAADNSVALQLAIRGGNAEVRAFLSAALVS</sequence>
<dbReference type="GO" id="GO:0005793">
    <property type="term" value="C:endoplasmic reticulum-Golgi intermediate compartment"/>
    <property type="evidence" value="ECO:0007669"/>
    <property type="project" value="TreeGrafter"/>
</dbReference>
<dbReference type="GO" id="GO:0006891">
    <property type="term" value="P:intra-Golgi vesicle-mediated transport"/>
    <property type="evidence" value="ECO:0007669"/>
    <property type="project" value="TreeGrafter"/>
</dbReference>
<evidence type="ECO:0000256" key="6">
    <source>
        <dbReference type="ARBA" id="ARBA00022892"/>
    </source>
</evidence>
<dbReference type="SUPFAM" id="SSF55711">
    <property type="entry name" value="Subdomain of clathrin and coatomer appendage domain"/>
    <property type="match status" value="1"/>
</dbReference>
<evidence type="ECO:0000259" key="13">
    <source>
        <dbReference type="Pfam" id="PF08752"/>
    </source>
</evidence>
<dbReference type="PIRSF" id="PIRSF037093">
    <property type="entry name" value="Coatomer_gamma_subunit"/>
    <property type="match status" value="1"/>
</dbReference>
<accession>A0A0S4IV67</accession>
<keyword evidence="10 11" id="KW-0968">Cytoplasmic vesicle</keyword>
<dbReference type="Pfam" id="PF01602">
    <property type="entry name" value="Adaptin_N"/>
    <property type="match status" value="1"/>
</dbReference>
<feature type="domain" description="Coatomer subunit gamma C-terminal" evidence="14">
    <location>
        <begin position="752"/>
        <end position="866"/>
    </location>
</feature>
<dbReference type="InterPro" id="IPR032154">
    <property type="entry name" value="Coatomer_g_Cpla"/>
</dbReference>
<comment type="similarity">
    <text evidence="2 11">Belongs to the COPG family.</text>
</comment>
<dbReference type="InterPro" id="IPR013041">
    <property type="entry name" value="Clathrin_app_Ig-like_sf"/>
</dbReference>
<dbReference type="SUPFAM" id="SSF48371">
    <property type="entry name" value="ARM repeat"/>
    <property type="match status" value="1"/>
</dbReference>
<dbReference type="GO" id="GO:0006888">
    <property type="term" value="P:endoplasmic reticulum to Golgi vesicle-mediated transport"/>
    <property type="evidence" value="ECO:0007669"/>
    <property type="project" value="TreeGrafter"/>
</dbReference>
<dbReference type="GO" id="GO:0005783">
    <property type="term" value="C:endoplasmic reticulum"/>
    <property type="evidence" value="ECO:0007669"/>
    <property type="project" value="TreeGrafter"/>
</dbReference>
<dbReference type="InterPro" id="IPR002553">
    <property type="entry name" value="Clathrin/coatomer_adapt-like_N"/>
</dbReference>
<dbReference type="InterPro" id="IPR009028">
    <property type="entry name" value="Coatomer/calthrin_app_sub_C"/>
</dbReference>
<dbReference type="InterPro" id="IPR017106">
    <property type="entry name" value="Coatomer_gsu"/>
</dbReference>
<comment type="subunit">
    <text evidence="11">Oligomeric complex.</text>
</comment>
<dbReference type="InterPro" id="IPR013040">
    <property type="entry name" value="Coatomer_gsu_app_Ig-like_dom"/>
</dbReference>
<dbReference type="Gene3D" id="1.25.10.10">
    <property type="entry name" value="Leucine-rich Repeat Variant"/>
    <property type="match status" value="2"/>
</dbReference>
<evidence type="ECO:0000256" key="10">
    <source>
        <dbReference type="ARBA" id="ARBA00023329"/>
    </source>
</evidence>
<evidence type="ECO:0000256" key="8">
    <source>
        <dbReference type="ARBA" id="ARBA00023034"/>
    </source>
</evidence>
<evidence type="ECO:0000256" key="3">
    <source>
        <dbReference type="ARBA" id="ARBA00022448"/>
    </source>
</evidence>
<dbReference type="GO" id="GO:0000139">
    <property type="term" value="C:Golgi membrane"/>
    <property type="evidence" value="ECO:0007669"/>
    <property type="project" value="UniProtKB-SubCell"/>
</dbReference>
<dbReference type="OMA" id="RTIVECM"/>
<protein>
    <recommendedName>
        <fullName evidence="11">Coatomer subunit gamma</fullName>
    </recommendedName>
</protein>
<evidence type="ECO:0000256" key="7">
    <source>
        <dbReference type="ARBA" id="ARBA00022927"/>
    </source>
</evidence>
<dbReference type="AlphaFoldDB" id="A0A0S4IV67"/>
<keyword evidence="9 11" id="KW-0472">Membrane</keyword>
<evidence type="ECO:0000256" key="9">
    <source>
        <dbReference type="ARBA" id="ARBA00023136"/>
    </source>
</evidence>
<gene>
    <name evidence="15" type="ORF">BSAL_62870</name>
</gene>
<proteinExistence type="inferred from homology"/>
<organism evidence="15 16">
    <name type="scientific">Bodo saltans</name>
    <name type="common">Flagellated protozoan</name>
    <dbReference type="NCBI Taxonomy" id="75058"/>
    <lineage>
        <taxon>Eukaryota</taxon>
        <taxon>Discoba</taxon>
        <taxon>Euglenozoa</taxon>
        <taxon>Kinetoplastea</taxon>
        <taxon>Metakinetoplastina</taxon>
        <taxon>Eubodonida</taxon>
        <taxon>Bodonidae</taxon>
        <taxon>Bodo</taxon>
    </lineage>
</organism>
<dbReference type="PANTHER" id="PTHR10261:SF0">
    <property type="entry name" value="COATOMER SUBUNIT GAMMA-2"/>
    <property type="match status" value="1"/>
</dbReference>
<dbReference type="OrthoDB" id="1074925at2759"/>
<feature type="domain" description="Clathrin/coatomer adaptor adaptin-like N-terminal" evidence="12">
    <location>
        <begin position="27"/>
        <end position="541"/>
    </location>
</feature>
<dbReference type="Pfam" id="PF16381">
    <property type="entry name" value="Coatomer_g_Cpla"/>
    <property type="match status" value="1"/>
</dbReference>
<evidence type="ECO:0000313" key="15">
    <source>
        <dbReference type="EMBL" id="CUF48450.1"/>
    </source>
</evidence>
<dbReference type="SUPFAM" id="SSF49348">
    <property type="entry name" value="Clathrin adaptor appendage domain"/>
    <property type="match status" value="1"/>
</dbReference>
<keyword evidence="16" id="KW-1185">Reference proteome</keyword>
<dbReference type="InterPro" id="IPR037067">
    <property type="entry name" value="Coatomer_gsu_app_sf"/>
</dbReference>
<keyword evidence="4 11" id="KW-0963">Cytoplasm</keyword>
<evidence type="ECO:0000256" key="1">
    <source>
        <dbReference type="ARBA" id="ARBA00004255"/>
    </source>
</evidence>
<comment type="subcellular location">
    <subcellularLocation>
        <location evidence="11">Cytoplasm</location>
    </subcellularLocation>
    <subcellularLocation>
        <location evidence="1 11">Golgi apparatus membrane</location>
        <topology evidence="1 11">Peripheral membrane protein</topology>
        <orientation evidence="1 11">Cytoplasmic side</orientation>
    </subcellularLocation>
    <subcellularLocation>
        <location evidence="11">Cytoplasmic vesicle</location>
        <location evidence="11">COPI-coated vesicle membrane</location>
        <topology evidence="11">Peripheral membrane protein</topology>
        <orientation evidence="11">Cytoplasmic side</orientation>
    </subcellularLocation>
</comment>
<dbReference type="Gene3D" id="3.30.310.10">
    <property type="entry name" value="TATA-Binding Protein"/>
    <property type="match status" value="1"/>
</dbReference>
<dbReference type="GO" id="GO:0006886">
    <property type="term" value="P:intracellular protein transport"/>
    <property type="evidence" value="ECO:0007669"/>
    <property type="project" value="InterPro"/>
</dbReference>
<keyword evidence="7 11" id="KW-0653">Protein transport</keyword>
<dbReference type="VEuPathDB" id="TriTrypDB:BSAL_62870"/>
<dbReference type="GO" id="GO:0005198">
    <property type="term" value="F:structural molecule activity"/>
    <property type="evidence" value="ECO:0007669"/>
    <property type="project" value="InterPro"/>
</dbReference>
<dbReference type="GO" id="GO:0009306">
    <property type="term" value="P:protein secretion"/>
    <property type="evidence" value="ECO:0007669"/>
    <property type="project" value="TreeGrafter"/>
</dbReference>
<dbReference type="Pfam" id="PF08752">
    <property type="entry name" value="COP-gamma_platf"/>
    <property type="match status" value="1"/>
</dbReference>
<keyword evidence="8 11" id="KW-0333">Golgi apparatus</keyword>
<name>A0A0S4IV67_BODSA</name>
<evidence type="ECO:0000256" key="11">
    <source>
        <dbReference type="PIRNR" id="PIRNR037093"/>
    </source>
</evidence>
<evidence type="ECO:0000256" key="5">
    <source>
        <dbReference type="ARBA" id="ARBA00022737"/>
    </source>
</evidence>
<dbReference type="InterPro" id="IPR016024">
    <property type="entry name" value="ARM-type_fold"/>
</dbReference>
<dbReference type="Proteomes" id="UP000051952">
    <property type="component" value="Unassembled WGS sequence"/>
</dbReference>
<dbReference type="InterPro" id="IPR012295">
    <property type="entry name" value="TBP_dom_sf"/>
</dbReference>
<evidence type="ECO:0000256" key="2">
    <source>
        <dbReference type="ARBA" id="ARBA00010720"/>
    </source>
</evidence>